<reference evidence="2" key="1">
    <citation type="journal article" date="2019" name="Sci. Rep.">
        <title>Draft genome of Tanacetum cinerariifolium, the natural source of mosquito coil.</title>
        <authorList>
            <person name="Yamashiro T."/>
            <person name="Shiraishi A."/>
            <person name="Satake H."/>
            <person name="Nakayama K."/>
        </authorList>
    </citation>
    <scope>NUCLEOTIDE SEQUENCE</scope>
</reference>
<feature type="region of interest" description="Disordered" evidence="1">
    <location>
        <begin position="1"/>
        <end position="99"/>
    </location>
</feature>
<name>A0A699TDE0_TANCI</name>
<gene>
    <name evidence="2" type="ORF">Tci_878683</name>
</gene>
<evidence type="ECO:0000256" key="1">
    <source>
        <dbReference type="SAM" id="MobiDB-lite"/>
    </source>
</evidence>
<sequence length="115" mass="12312">MAVTQRNKTKKVRFTKPVTSSGNTPTKTASSSHVVSNKPMMSSTGVNLPTSASGSQTSGNTKKDKIQQPPSSAKKNKLEAYPRNVRTSLHNKKGVVNTKDIASVQNSKLNVNSDL</sequence>
<dbReference type="EMBL" id="BKCJ011226775">
    <property type="protein sequence ID" value="GFD06714.1"/>
    <property type="molecule type" value="Genomic_DNA"/>
</dbReference>
<comment type="caution">
    <text evidence="2">The sequence shown here is derived from an EMBL/GenBank/DDBJ whole genome shotgun (WGS) entry which is preliminary data.</text>
</comment>
<protein>
    <submittedName>
        <fullName evidence="2">Uncharacterized protein</fullName>
    </submittedName>
</protein>
<proteinExistence type="predicted"/>
<organism evidence="2">
    <name type="scientific">Tanacetum cinerariifolium</name>
    <name type="common">Dalmatian daisy</name>
    <name type="synonym">Chrysanthemum cinerariifolium</name>
    <dbReference type="NCBI Taxonomy" id="118510"/>
    <lineage>
        <taxon>Eukaryota</taxon>
        <taxon>Viridiplantae</taxon>
        <taxon>Streptophyta</taxon>
        <taxon>Embryophyta</taxon>
        <taxon>Tracheophyta</taxon>
        <taxon>Spermatophyta</taxon>
        <taxon>Magnoliopsida</taxon>
        <taxon>eudicotyledons</taxon>
        <taxon>Gunneridae</taxon>
        <taxon>Pentapetalae</taxon>
        <taxon>asterids</taxon>
        <taxon>campanulids</taxon>
        <taxon>Asterales</taxon>
        <taxon>Asteraceae</taxon>
        <taxon>Asteroideae</taxon>
        <taxon>Anthemideae</taxon>
        <taxon>Anthemidinae</taxon>
        <taxon>Tanacetum</taxon>
    </lineage>
</organism>
<feature type="compositionally biased region" description="Polar residues" evidence="1">
    <location>
        <begin position="17"/>
        <end position="60"/>
    </location>
</feature>
<evidence type="ECO:0000313" key="2">
    <source>
        <dbReference type="EMBL" id="GFD06714.1"/>
    </source>
</evidence>
<dbReference type="AlphaFoldDB" id="A0A699TDE0"/>
<accession>A0A699TDE0</accession>